<dbReference type="SMART" id="SM00530">
    <property type="entry name" value="HTH_XRE"/>
    <property type="match status" value="1"/>
</dbReference>
<dbReference type="GO" id="GO:0005829">
    <property type="term" value="C:cytosol"/>
    <property type="evidence" value="ECO:0007669"/>
    <property type="project" value="TreeGrafter"/>
</dbReference>
<dbReference type="CDD" id="cd00093">
    <property type="entry name" value="HTH_XRE"/>
    <property type="match status" value="1"/>
</dbReference>
<dbReference type="SUPFAM" id="SSF47413">
    <property type="entry name" value="lambda repressor-like DNA-binding domains"/>
    <property type="match status" value="1"/>
</dbReference>
<dbReference type="GO" id="GO:0003677">
    <property type="term" value="F:DNA binding"/>
    <property type="evidence" value="ECO:0007669"/>
    <property type="project" value="UniProtKB-KW"/>
</dbReference>
<accession>A0A1D7QRS0</accession>
<protein>
    <recommendedName>
        <fullName evidence="2">HTH cro/C1-type domain-containing protein</fullName>
    </recommendedName>
</protein>
<name>A0A1D7QRS0_9BACI</name>
<sequence>MDNSFGQNVRLYRKSKDLRLEQLASMTGLHLSALSQIENGKRDPTLSIVLKISESLDIPISNLVANENRFQHKIFTIYSFRPNHDANSEIIYLIAGHSSHPVSGKSIGWGVSAPSMTDIKNLSLEFMVDTAANPSNSTDELKETVIIDYVETELKKNRLALSSFPKEYIWEVRKSFSAEIISVIKNDMKKFFTKNHLFSQGTFNHIRQ</sequence>
<dbReference type="InterPro" id="IPR050807">
    <property type="entry name" value="TransReg_Diox_bact_type"/>
</dbReference>
<dbReference type="InterPro" id="IPR010982">
    <property type="entry name" value="Lambda_DNA-bd_dom_sf"/>
</dbReference>
<dbReference type="GO" id="GO:0003700">
    <property type="term" value="F:DNA-binding transcription factor activity"/>
    <property type="evidence" value="ECO:0007669"/>
    <property type="project" value="TreeGrafter"/>
</dbReference>
<feature type="domain" description="HTH cro/C1-type" evidence="2">
    <location>
        <begin position="9"/>
        <end position="63"/>
    </location>
</feature>
<gene>
    <name evidence="3" type="ORF">BBEV_0312</name>
</gene>
<dbReference type="EMBL" id="CP012502">
    <property type="protein sequence ID" value="AOM81706.1"/>
    <property type="molecule type" value="Genomic_DNA"/>
</dbReference>
<evidence type="ECO:0000313" key="4">
    <source>
        <dbReference type="Proteomes" id="UP000094463"/>
    </source>
</evidence>
<dbReference type="STRING" id="632773.BBEV_0312"/>
<evidence type="ECO:0000256" key="1">
    <source>
        <dbReference type="ARBA" id="ARBA00023125"/>
    </source>
</evidence>
<dbReference type="InterPro" id="IPR001387">
    <property type="entry name" value="Cro/C1-type_HTH"/>
</dbReference>
<dbReference type="AlphaFoldDB" id="A0A1D7QRS0"/>
<dbReference type="Proteomes" id="UP000094463">
    <property type="component" value="Chromosome"/>
</dbReference>
<keyword evidence="4" id="KW-1185">Reference proteome</keyword>
<dbReference type="PANTHER" id="PTHR46797">
    <property type="entry name" value="HTH-TYPE TRANSCRIPTIONAL REGULATOR"/>
    <property type="match status" value="1"/>
</dbReference>
<dbReference type="PROSITE" id="PS50943">
    <property type="entry name" value="HTH_CROC1"/>
    <property type="match status" value="1"/>
</dbReference>
<dbReference type="KEGG" id="bbev:BBEV_0312"/>
<dbReference type="PANTHER" id="PTHR46797:SF1">
    <property type="entry name" value="METHYLPHOSPHONATE SYNTHASE"/>
    <property type="match status" value="1"/>
</dbReference>
<evidence type="ECO:0000259" key="2">
    <source>
        <dbReference type="PROSITE" id="PS50943"/>
    </source>
</evidence>
<organism evidence="3 4">
    <name type="scientific">Salisediminibacterium beveridgei</name>
    <dbReference type="NCBI Taxonomy" id="632773"/>
    <lineage>
        <taxon>Bacteria</taxon>
        <taxon>Bacillati</taxon>
        <taxon>Bacillota</taxon>
        <taxon>Bacilli</taxon>
        <taxon>Bacillales</taxon>
        <taxon>Bacillaceae</taxon>
        <taxon>Salisediminibacterium</taxon>
    </lineage>
</organism>
<dbReference type="Gene3D" id="1.10.260.40">
    <property type="entry name" value="lambda repressor-like DNA-binding domains"/>
    <property type="match status" value="1"/>
</dbReference>
<proteinExistence type="predicted"/>
<dbReference type="Pfam" id="PF01381">
    <property type="entry name" value="HTH_3"/>
    <property type="match status" value="1"/>
</dbReference>
<reference evidence="3 4" key="1">
    <citation type="submission" date="2015-08" db="EMBL/GenBank/DDBJ databases">
        <title>The complete genome sequence of Bacillus beveridgei MLTeJB.</title>
        <authorList>
            <person name="Hanson T.E."/>
            <person name="Mesa C."/>
            <person name="Basesman S.M."/>
            <person name="Oremland R.S."/>
        </authorList>
    </citation>
    <scope>NUCLEOTIDE SEQUENCE [LARGE SCALE GENOMIC DNA]</scope>
    <source>
        <strain evidence="3 4">MLTeJB</strain>
    </source>
</reference>
<evidence type="ECO:0000313" key="3">
    <source>
        <dbReference type="EMBL" id="AOM81706.1"/>
    </source>
</evidence>
<keyword evidence="1" id="KW-0238">DNA-binding</keyword>